<dbReference type="AlphaFoldDB" id="A0A8S0TE04"/>
<dbReference type="PANTHER" id="PTHR10353:SF137">
    <property type="entry name" value="MYROSINASE 3-RELATED"/>
    <property type="match status" value="1"/>
</dbReference>
<dbReference type="Gramene" id="OE9A057945T1">
    <property type="protein sequence ID" value="OE9A057945C1"/>
    <property type="gene ID" value="OE9A057945"/>
</dbReference>
<name>A0A8S0TE04_OLEEU</name>
<comment type="similarity">
    <text evidence="1 4">Belongs to the glycosyl hydrolase 1 family.</text>
</comment>
<reference evidence="5 6" key="1">
    <citation type="submission" date="2019-12" db="EMBL/GenBank/DDBJ databases">
        <authorList>
            <person name="Alioto T."/>
            <person name="Alioto T."/>
            <person name="Gomez Garrido J."/>
        </authorList>
    </citation>
    <scope>NUCLEOTIDE SEQUENCE [LARGE SCALE GENOMIC DNA]</scope>
</reference>
<keyword evidence="2" id="KW-0378">Hydrolase</keyword>
<protein>
    <submittedName>
        <fullName evidence="5">Beta-glucosidase 12-like</fullName>
    </submittedName>
</protein>
<proteinExistence type="inferred from homology"/>
<accession>A0A8S0TE04</accession>
<evidence type="ECO:0000313" key="5">
    <source>
        <dbReference type="EMBL" id="CAA3002124.1"/>
    </source>
</evidence>
<dbReference type="PANTHER" id="PTHR10353">
    <property type="entry name" value="GLYCOSYL HYDROLASE"/>
    <property type="match status" value="1"/>
</dbReference>
<sequence>MRALVGKHLPKFTHEESRLLKGSYDFLGVNYYTSNYAADLPSINTVNTSYSTDVRANLTTERNGKYISEPV</sequence>
<dbReference type="InterPro" id="IPR001360">
    <property type="entry name" value="Glyco_hydro_1"/>
</dbReference>
<keyword evidence="3" id="KW-0326">Glycosidase</keyword>
<evidence type="ECO:0000256" key="4">
    <source>
        <dbReference type="RuleBase" id="RU003690"/>
    </source>
</evidence>
<comment type="caution">
    <text evidence="5">The sequence shown here is derived from an EMBL/GenBank/DDBJ whole genome shotgun (WGS) entry which is preliminary data.</text>
</comment>
<dbReference type="Gene3D" id="3.20.20.80">
    <property type="entry name" value="Glycosidases"/>
    <property type="match status" value="1"/>
</dbReference>
<dbReference type="Proteomes" id="UP000594638">
    <property type="component" value="Unassembled WGS sequence"/>
</dbReference>
<evidence type="ECO:0000256" key="2">
    <source>
        <dbReference type="ARBA" id="ARBA00022801"/>
    </source>
</evidence>
<keyword evidence="6" id="KW-1185">Reference proteome</keyword>
<dbReference type="SUPFAM" id="SSF51445">
    <property type="entry name" value="(Trans)glycosidases"/>
    <property type="match status" value="1"/>
</dbReference>
<feature type="non-terminal residue" evidence="5">
    <location>
        <position position="71"/>
    </location>
</feature>
<evidence type="ECO:0000256" key="1">
    <source>
        <dbReference type="ARBA" id="ARBA00010838"/>
    </source>
</evidence>
<gene>
    <name evidence="5" type="ORF">OLEA9_A057945</name>
</gene>
<dbReference type="GO" id="GO:0008422">
    <property type="term" value="F:beta-glucosidase activity"/>
    <property type="evidence" value="ECO:0007669"/>
    <property type="project" value="TreeGrafter"/>
</dbReference>
<evidence type="ECO:0000313" key="6">
    <source>
        <dbReference type="Proteomes" id="UP000594638"/>
    </source>
</evidence>
<organism evidence="5 6">
    <name type="scientific">Olea europaea subsp. europaea</name>
    <dbReference type="NCBI Taxonomy" id="158383"/>
    <lineage>
        <taxon>Eukaryota</taxon>
        <taxon>Viridiplantae</taxon>
        <taxon>Streptophyta</taxon>
        <taxon>Embryophyta</taxon>
        <taxon>Tracheophyta</taxon>
        <taxon>Spermatophyta</taxon>
        <taxon>Magnoliopsida</taxon>
        <taxon>eudicotyledons</taxon>
        <taxon>Gunneridae</taxon>
        <taxon>Pentapetalae</taxon>
        <taxon>asterids</taxon>
        <taxon>lamiids</taxon>
        <taxon>Lamiales</taxon>
        <taxon>Oleaceae</taxon>
        <taxon>Oleeae</taxon>
        <taxon>Olea</taxon>
    </lineage>
</organism>
<dbReference type="InterPro" id="IPR017853">
    <property type="entry name" value="GH"/>
</dbReference>
<dbReference type="EMBL" id="CACTIH010005808">
    <property type="protein sequence ID" value="CAA3002124.1"/>
    <property type="molecule type" value="Genomic_DNA"/>
</dbReference>
<evidence type="ECO:0000256" key="3">
    <source>
        <dbReference type="ARBA" id="ARBA00023295"/>
    </source>
</evidence>
<dbReference type="OrthoDB" id="65569at2759"/>
<dbReference type="Pfam" id="PF00232">
    <property type="entry name" value="Glyco_hydro_1"/>
    <property type="match status" value="1"/>
</dbReference>
<dbReference type="GO" id="GO:0005975">
    <property type="term" value="P:carbohydrate metabolic process"/>
    <property type="evidence" value="ECO:0007669"/>
    <property type="project" value="InterPro"/>
</dbReference>